<dbReference type="AlphaFoldDB" id="A0A0D3L004"/>
<dbReference type="InterPro" id="IPR016024">
    <property type="entry name" value="ARM-type_fold"/>
</dbReference>
<evidence type="ECO:0000256" key="1">
    <source>
        <dbReference type="ARBA" id="ARBA00005775"/>
    </source>
</evidence>
<evidence type="ECO:0000256" key="2">
    <source>
        <dbReference type="ARBA" id="ARBA00022540"/>
    </source>
</evidence>
<comment type="similarity">
    <text evidence="1">Belongs to the eukaryotic initiation factor 4G family.</text>
</comment>
<dbReference type="GO" id="GO:0003729">
    <property type="term" value="F:mRNA binding"/>
    <property type="evidence" value="ECO:0007669"/>
    <property type="project" value="TreeGrafter"/>
</dbReference>
<reference evidence="7" key="2">
    <citation type="submission" date="2024-10" db="UniProtKB">
        <authorList>
            <consortium name="EnsemblProtists"/>
        </authorList>
    </citation>
    <scope>IDENTIFICATION</scope>
</reference>
<evidence type="ECO:0008006" key="9">
    <source>
        <dbReference type="Google" id="ProtNLM"/>
    </source>
</evidence>
<dbReference type="KEGG" id="ehx:EMIHUDRAFT_199661"/>
<dbReference type="RefSeq" id="XP_005793768.1">
    <property type="nucleotide sequence ID" value="XM_005793711.1"/>
</dbReference>
<feature type="domain" description="W2" evidence="5">
    <location>
        <begin position="260"/>
        <end position="430"/>
    </location>
</feature>
<dbReference type="GO" id="GO:0016281">
    <property type="term" value="C:eukaryotic translation initiation factor 4F complex"/>
    <property type="evidence" value="ECO:0007669"/>
    <property type="project" value="TreeGrafter"/>
</dbReference>
<sequence>MKSMANNEKLVIRMRFMLQEVIDLRRGGWKQRTELEEYFNLGQARLPKGEPSLGFLFLKEGIAKAIEAKDAARVRECMAKSIGPLHREKLLAPAEVRKYFTDMLEFIEDEAIDVPSIGAIFANYIAAAIADDVLPLGFLATAFNHLADSHVSTLKHRRVGATLAKLCERAGAERGRALYAEAKDFDLAALAGGSEARATPDTLRGAGVAALDPALTQQVTADKEAASLAAEAATREALCARVDTYVDERLASEGAFAALDKPKEGEKPEAPATAVAAGLWVGNELVGSGLANDLQTRKQLMRAMMRKMLTYAPRTAEGQPWTSMIQVVSRPDSEQPLDAQAAAHALFEVQGFCSEHGFPEGLLKKIYYALYDADVINESAFAIWKARESAVLLTDTDPDAEPTPNKLKALVQANEFLTWLDSATQESGPSDDD</sequence>
<name>A0A0D3L004_EMIH1</name>
<dbReference type="InterPro" id="IPR003891">
    <property type="entry name" value="Initiation_fac_eIF4g_MI"/>
</dbReference>
<dbReference type="STRING" id="2903.R1G675"/>
<dbReference type="PANTHER" id="PTHR23253">
    <property type="entry name" value="EUKARYOTIC TRANSLATION INITIATION FACTOR 4 GAMMA"/>
    <property type="match status" value="1"/>
</dbReference>
<dbReference type="Gene3D" id="1.25.40.180">
    <property type="match status" value="3"/>
</dbReference>
<evidence type="ECO:0000259" key="5">
    <source>
        <dbReference type="PROSITE" id="PS51363"/>
    </source>
</evidence>
<protein>
    <recommendedName>
        <fullName evidence="9">W2 domain-containing protein</fullName>
    </recommendedName>
</protein>
<dbReference type="InterPro" id="IPR003307">
    <property type="entry name" value="W2_domain"/>
</dbReference>
<dbReference type="Proteomes" id="UP000013827">
    <property type="component" value="Unassembled WGS sequence"/>
</dbReference>
<dbReference type="PaxDb" id="2903-EOD41339"/>
<evidence type="ECO:0000256" key="4">
    <source>
        <dbReference type="ARBA" id="ARBA00022917"/>
    </source>
</evidence>
<keyword evidence="2" id="KW-0396">Initiation factor</keyword>
<evidence type="ECO:0000259" key="6">
    <source>
        <dbReference type="PROSITE" id="PS51366"/>
    </source>
</evidence>
<keyword evidence="4" id="KW-0648">Protein biosynthesis</keyword>
<evidence type="ECO:0000256" key="3">
    <source>
        <dbReference type="ARBA" id="ARBA00022845"/>
    </source>
</evidence>
<dbReference type="Pfam" id="PF02020">
    <property type="entry name" value="W2"/>
    <property type="match status" value="1"/>
</dbReference>
<dbReference type="SUPFAM" id="SSF48371">
    <property type="entry name" value="ARM repeat"/>
    <property type="match status" value="2"/>
</dbReference>
<keyword evidence="8" id="KW-1185">Reference proteome</keyword>
<dbReference type="HOGENOM" id="CLU_633764_0_0_1"/>
<dbReference type="PROSITE" id="PS51363">
    <property type="entry name" value="W2"/>
    <property type="match status" value="1"/>
</dbReference>
<dbReference type="EnsemblProtists" id="EOD41339">
    <property type="protein sequence ID" value="EOD41339"/>
    <property type="gene ID" value="EMIHUDRAFT_199661"/>
</dbReference>
<dbReference type="PANTHER" id="PTHR23253:SF9">
    <property type="entry name" value="EUKARYOTIC TRANSLATION INITIATION FACTOR 4 GAMMA 2"/>
    <property type="match status" value="1"/>
</dbReference>
<keyword evidence="3" id="KW-0810">Translation regulation</keyword>
<dbReference type="PROSITE" id="PS51366">
    <property type="entry name" value="MI"/>
    <property type="match status" value="1"/>
</dbReference>
<organism evidence="7 8">
    <name type="scientific">Emiliania huxleyi (strain CCMP1516)</name>
    <dbReference type="NCBI Taxonomy" id="280463"/>
    <lineage>
        <taxon>Eukaryota</taxon>
        <taxon>Haptista</taxon>
        <taxon>Haptophyta</taxon>
        <taxon>Prymnesiophyceae</taxon>
        <taxon>Isochrysidales</taxon>
        <taxon>Noelaerhabdaceae</taxon>
        <taxon>Emiliania</taxon>
    </lineage>
</organism>
<proteinExistence type="inferred from homology"/>
<feature type="domain" description="MI" evidence="6">
    <location>
        <begin position="9"/>
        <end position="144"/>
    </location>
</feature>
<dbReference type="GO" id="GO:0006417">
    <property type="term" value="P:regulation of translation"/>
    <property type="evidence" value="ECO:0007669"/>
    <property type="project" value="UniProtKB-KW"/>
</dbReference>
<evidence type="ECO:0000313" key="8">
    <source>
        <dbReference type="Proteomes" id="UP000013827"/>
    </source>
</evidence>
<evidence type="ECO:0000313" key="7">
    <source>
        <dbReference type="EnsemblProtists" id="EOD41339"/>
    </source>
</evidence>
<accession>A0A0D3L004</accession>
<dbReference type="GO" id="GO:0003743">
    <property type="term" value="F:translation initiation factor activity"/>
    <property type="evidence" value="ECO:0007669"/>
    <property type="project" value="UniProtKB-KW"/>
</dbReference>
<dbReference type="GeneID" id="17286609"/>
<reference evidence="8" key="1">
    <citation type="journal article" date="2013" name="Nature">
        <title>Pan genome of the phytoplankton Emiliania underpins its global distribution.</title>
        <authorList>
            <person name="Read B.A."/>
            <person name="Kegel J."/>
            <person name="Klute M.J."/>
            <person name="Kuo A."/>
            <person name="Lefebvre S.C."/>
            <person name="Maumus F."/>
            <person name="Mayer C."/>
            <person name="Miller J."/>
            <person name="Monier A."/>
            <person name="Salamov A."/>
            <person name="Young J."/>
            <person name="Aguilar M."/>
            <person name="Claverie J.M."/>
            <person name="Frickenhaus S."/>
            <person name="Gonzalez K."/>
            <person name="Herman E.K."/>
            <person name="Lin Y.C."/>
            <person name="Napier J."/>
            <person name="Ogata H."/>
            <person name="Sarno A.F."/>
            <person name="Shmutz J."/>
            <person name="Schroeder D."/>
            <person name="de Vargas C."/>
            <person name="Verret F."/>
            <person name="von Dassow P."/>
            <person name="Valentin K."/>
            <person name="Van de Peer Y."/>
            <person name="Wheeler G."/>
            <person name="Dacks J.B."/>
            <person name="Delwiche C.F."/>
            <person name="Dyhrman S.T."/>
            <person name="Glockner G."/>
            <person name="John U."/>
            <person name="Richards T."/>
            <person name="Worden A.Z."/>
            <person name="Zhang X."/>
            <person name="Grigoriev I.V."/>
            <person name="Allen A.E."/>
            <person name="Bidle K."/>
            <person name="Borodovsky M."/>
            <person name="Bowler C."/>
            <person name="Brownlee C."/>
            <person name="Cock J.M."/>
            <person name="Elias M."/>
            <person name="Gladyshev V.N."/>
            <person name="Groth M."/>
            <person name="Guda C."/>
            <person name="Hadaegh A."/>
            <person name="Iglesias-Rodriguez M.D."/>
            <person name="Jenkins J."/>
            <person name="Jones B.M."/>
            <person name="Lawson T."/>
            <person name="Leese F."/>
            <person name="Lindquist E."/>
            <person name="Lobanov A."/>
            <person name="Lomsadze A."/>
            <person name="Malik S.B."/>
            <person name="Marsh M.E."/>
            <person name="Mackinder L."/>
            <person name="Mock T."/>
            <person name="Mueller-Roeber B."/>
            <person name="Pagarete A."/>
            <person name="Parker M."/>
            <person name="Probert I."/>
            <person name="Quesneville H."/>
            <person name="Raines C."/>
            <person name="Rensing S.A."/>
            <person name="Riano-Pachon D.M."/>
            <person name="Richier S."/>
            <person name="Rokitta S."/>
            <person name="Shiraiwa Y."/>
            <person name="Soanes D.M."/>
            <person name="van der Giezen M."/>
            <person name="Wahlund T.M."/>
            <person name="Williams B."/>
            <person name="Wilson W."/>
            <person name="Wolfe G."/>
            <person name="Wurch L.L."/>
        </authorList>
    </citation>
    <scope>NUCLEOTIDE SEQUENCE</scope>
</reference>